<dbReference type="SMART" id="SM00866">
    <property type="entry name" value="UTRA"/>
    <property type="match status" value="1"/>
</dbReference>
<dbReference type="InterPro" id="IPR036390">
    <property type="entry name" value="WH_DNA-bd_sf"/>
</dbReference>
<dbReference type="Gene3D" id="3.40.1410.10">
    <property type="entry name" value="Chorismate lyase-like"/>
    <property type="match status" value="1"/>
</dbReference>
<keyword evidence="3" id="KW-0804">Transcription</keyword>
<sequence length="246" mass="26573">MISDPAPPGAVPPPEGSPGTLGWQGIRDVMMDRIRARHYAPGALIPNEADLAAEFGCARATVNRALRELAEAGFLDRRRKAGTRVIAEPRRKATLEIPLIRAAIEDLGAAYSFRLLTREIAPPPPEVRAALRLEDDVPLLHVVTLHLADAVPHMVEDRWVVLATVPAIEAADLTRDNPNEWLVRNAPYSEGTMRCGAALAGAMASHLGCTAREAVLVVERATWLDGAPITLARQHYAPAYGLTLAL</sequence>
<evidence type="ECO:0000256" key="3">
    <source>
        <dbReference type="ARBA" id="ARBA00023163"/>
    </source>
</evidence>
<keyword evidence="2" id="KW-0238">DNA-binding</keyword>
<dbReference type="InterPro" id="IPR050679">
    <property type="entry name" value="Bact_HTH_transcr_reg"/>
</dbReference>
<protein>
    <submittedName>
        <fullName evidence="6">GntR family transcriptional regulator, histidine utilization repressor</fullName>
    </submittedName>
</protein>
<dbReference type="Gene3D" id="1.10.10.10">
    <property type="entry name" value="Winged helix-like DNA-binding domain superfamily/Winged helix DNA-binding domain"/>
    <property type="match status" value="1"/>
</dbReference>
<dbReference type="PROSITE" id="PS50949">
    <property type="entry name" value="HTH_GNTR"/>
    <property type="match status" value="1"/>
</dbReference>
<dbReference type="Proteomes" id="UP000199555">
    <property type="component" value="Unassembled WGS sequence"/>
</dbReference>
<evidence type="ECO:0000313" key="7">
    <source>
        <dbReference type="Proteomes" id="UP000199555"/>
    </source>
</evidence>
<reference evidence="7" key="1">
    <citation type="submission" date="2016-10" db="EMBL/GenBank/DDBJ databases">
        <authorList>
            <person name="Varghese N."/>
            <person name="Submissions S."/>
        </authorList>
    </citation>
    <scope>NUCLEOTIDE SEQUENCE [LARGE SCALE GENOMIC DNA]</scope>
    <source>
        <strain evidence="7">CGMCC 1.7655</strain>
    </source>
</reference>
<dbReference type="GO" id="GO:0003700">
    <property type="term" value="F:DNA-binding transcription factor activity"/>
    <property type="evidence" value="ECO:0007669"/>
    <property type="project" value="InterPro"/>
</dbReference>
<feature type="domain" description="HTH gntR-type" evidence="5">
    <location>
        <begin position="20"/>
        <end position="88"/>
    </location>
</feature>
<dbReference type="Pfam" id="PF00392">
    <property type="entry name" value="GntR"/>
    <property type="match status" value="1"/>
</dbReference>
<keyword evidence="1" id="KW-0805">Transcription regulation</keyword>
<evidence type="ECO:0000313" key="6">
    <source>
        <dbReference type="EMBL" id="SDL15910.1"/>
    </source>
</evidence>
<gene>
    <name evidence="6" type="ORF">SAMN04487971_1073</name>
</gene>
<evidence type="ECO:0000256" key="4">
    <source>
        <dbReference type="SAM" id="MobiDB-lite"/>
    </source>
</evidence>
<dbReference type="InterPro" id="IPR028978">
    <property type="entry name" value="Chorismate_lyase_/UTRA_dom_sf"/>
</dbReference>
<evidence type="ECO:0000256" key="1">
    <source>
        <dbReference type="ARBA" id="ARBA00023015"/>
    </source>
</evidence>
<dbReference type="SMART" id="SM00345">
    <property type="entry name" value="HTH_GNTR"/>
    <property type="match status" value="1"/>
</dbReference>
<dbReference type="SUPFAM" id="SSF46785">
    <property type="entry name" value="Winged helix' DNA-binding domain"/>
    <property type="match status" value="1"/>
</dbReference>
<evidence type="ECO:0000256" key="2">
    <source>
        <dbReference type="ARBA" id="ARBA00023125"/>
    </source>
</evidence>
<keyword evidence="7" id="KW-1185">Reference proteome</keyword>
<dbReference type="AlphaFoldDB" id="A0A1G9HSI1"/>
<dbReference type="PANTHER" id="PTHR44846:SF16">
    <property type="entry name" value="TRANSCRIPTIONAL REGULATOR PHNF-RELATED"/>
    <property type="match status" value="1"/>
</dbReference>
<dbReference type="InterPro" id="IPR000524">
    <property type="entry name" value="Tscrpt_reg_HTH_GntR"/>
</dbReference>
<dbReference type="STRING" id="525640.SAMN04487971_1073"/>
<dbReference type="CDD" id="cd07377">
    <property type="entry name" value="WHTH_GntR"/>
    <property type="match status" value="1"/>
</dbReference>
<dbReference type="EMBL" id="FNGE01000007">
    <property type="protein sequence ID" value="SDL15910.1"/>
    <property type="molecule type" value="Genomic_DNA"/>
</dbReference>
<dbReference type="RefSeq" id="WP_090754878.1">
    <property type="nucleotide sequence ID" value="NZ_FNGE01000007.1"/>
</dbReference>
<accession>A0A1G9HSI1</accession>
<feature type="compositionally biased region" description="Pro residues" evidence="4">
    <location>
        <begin position="1"/>
        <end position="16"/>
    </location>
</feature>
<dbReference type="PANTHER" id="PTHR44846">
    <property type="entry name" value="MANNOSYL-D-GLYCERATE TRANSPORT/METABOLISM SYSTEM REPRESSOR MNGR-RELATED"/>
    <property type="match status" value="1"/>
</dbReference>
<dbReference type="InterPro" id="IPR036388">
    <property type="entry name" value="WH-like_DNA-bd_sf"/>
</dbReference>
<dbReference type="OrthoDB" id="9808698at2"/>
<feature type="region of interest" description="Disordered" evidence="4">
    <location>
        <begin position="1"/>
        <end position="22"/>
    </location>
</feature>
<organism evidence="6 7">
    <name type="scientific">Paracoccus chinensis</name>
    <dbReference type="NCBI Taxonomy" id="525640"/>
    <lineage>
        <taxon>Bacteria</taxon>
        <taxon>Pseudomonadati</taxon>
        <taxon>Pseudomonadota</taxon>
        <taxon>Alphaproteobacteria</taxon>
        <taxon>Rhodobacterales</taxon>
        <taxon>Paracoccaceae</taxon>
        <taxon>Paracoccus</taxon>
    </lineage>
</organism>
<evidence type="ECO:0000259" key="5">
    <source>
        <dbReference type="PROSITE" id="PS50949"/>
    </source>
</evidence>
<dbReference type="GO" id="GO:0003677">
    <property type="term" value="F:DNA binding"/>
    <property type="evidence" value="ECO:0007669"/>
    <property type="project" value="UniProtKB-KW"/>
</dbReference>
<name>A0A1G9HSI1_9RHOB</name>
<dbReference type="InterPro" id="IPR011663">
    <property type="entry name" value="UTRA"/>
</dbReference>
<proteinExistence type="predicted"/>
<dbReference type="PRINTS" id="PR00035">
    <property type="entry name" value="HTHGNTR"/>
</dbReference>
<dbReference type="SUPFAM" id="SSF64288">
    <property type="entry name" value="Chorismate lyase-like"/>
    <property type="match status" value="1"/>
</dbReference>
<dbReference type="Pfam" id="PF07702">
    <property type="entry name" value="UTRA"/>
    <property type="match status" value="1"/>
</dbReference>